<reference evidence="2" key="1">
    <citation type="submission" date="2021-02" db="EMBL/GenBank/DDBJ databases">
        <title>Agricultural practices are the primary influencer of seasonal variation in a dryland aerobiome.</title>
        <authorList>
            <person name="Finn D.R."/>
            <person name="Maldonado J."/>
            <person name="Schmidlin K."/>
            <person name="Kraberger S."/>
            <person name="Fontenele R.S."/>
            <person name="Herckes P."/>
            <person name="Fraser M."/>
            <person name="Garcia-Pichel F."/>
            <person name="Varsani A."/>
        </authorList>
    </citation>
    <scope>NUCLEOTIDE SEQUENCE</scope>
    <source>
        <strain evidence="2">D10_10268</strain>
    </source>
</reference>
<accession>A0A8F5MJT0</accession>
<proteinExistence type="predicted"/>
<evidence type="ECO:0000313" key="2">
    <source>
        <dbReference type="EMBL" id="QXN75498.1"/>
    </source>
</evidence>
<protein>
    <submittedName>
        <fullName evidence="2">Capsid protein</fullName>
    </submittedName>
</protein>
<organism evidence="2">
    <name type="scientific">Genomoviridae sp</name>
    <dbReference type="NCBI Taxonomy" id="2202565"/>
    <lineage>
        <taxon>Viruses</taxon>
        <taxon>Monodnaviria</taxon>
        <taxon>Shotokuvirae</taxon>
        <taxon>Cressdnaviricota</taxon>
        <taxon>Repensiviricetes</taxon>
        <taxon>Geplafuvirales</taxon>
        <taxon>Genomoviridae</taxon>
    </lineage>
</organism>
<feature type="compositionally biased region" description="Basic residues" evidence="1">
    <location>
        <begin position="1"/>
        <end position="35"/>
    </location>
</feature>
<name>A0A8F5MJT0_9VIRU</name>
<sequence>MVRRTTRRTTRRNTKRVYRKKSRGGTRKRTTRRRSQVTNKRILNVSTTKKSDTLLGAGQPAAPLVYNPVNGVTIPGDIANFSVYMWCPTYRQNGGASTYNRRGKTRTYFRGIKENVELFIPSACPLQWRRLVVASPLNVVNTVSYDTGDMYYQGRTQTPQFSSYFAFLEVIMQGTFGTDYNNHFTAKVDTKRAEVLYDKTRTISPKTTKGAIQKFKFWHAVNKNLTYDDEEQGGIIASSPWAVQSPGNNNIYIIDLFAGYNVATTTERANWAVNSTVYWHER</sequence>
<evidence type="ECO:0000256" key="1">
    <source>
        <dbReference type="SAM" id="MobiDB-lite"/>
    </source>
</evidence>
<dbReference type="EMBL" id="MW678892">
    <property type="protein sequence ID" value="QXN75498.1"/>
    <property type="molecule type" value="Genomic_DNA"/>
</dbReference>
<feature type="region of interest" description="Disordered" evidence="1">
    <location>
        <begin position="1"/>
        <end position="36"/>
    </location>
</feature>